<dbReference type="RefSeq" id="WP_075268934.1">
    <property type="nucleotide sequence ID" value="NZ_CP014332.1"/>
</dbReference>
<protein>
    <submittedName>
        <fullName evidence="2">Uncharacterized protein</fullName>
    </submittedName>
</protein>
<proteinExistence type="predicted"/>
<evidence type="ECO:0000256" key="1">
    <source>
        <dbReference type="SAM" id="Phobius"/>
    </source>
</evidence>
<dbReference type="STRING" id="1631871.FOL01_0229"/>
<gene>
    <name evidence="2" type="ORF">FOL01_0229</name>
</gene>
<keyword evidence="1" id="KW-0472">Membrane</keyword>
<keyword evidence="1" id="KW-0812">Transmembrane</keyword>
<dbReference type="Proteomes" id="UP000185473">
    <property type="component" value="Chromosome"/>
</dbReference>
<reference evidence="2 3" key="1">
    <citation type="submission" date="2016-02" db="EMBL/GenBank/DDBJ databases">
        <title>Complete Genome Sequence of Weissella jogaejeotgali FOL01.</title>
        <authorList>
            <person name="Lee J.-H."/>
            <person name="Ku H.-J."/>
        </authorList>
    </citation>
    <scope>NUCLEOTIDE SEQUENCE [LARGE SCALE GENOMIC DNA]</scope>
    <source>
        <strain evidence="2 3">FOL01</strain>
    </source>
</reference>
<organism evidence="2 3">
    <name type="scientific">Weissella jogaejeotgali</name>
    <dbReference type="NCBI Taxonomy" id="1631871"/>
    <lineage>
        <taxon>Bacteria</taxon>
        <taxon>Bacillati</taxon>
        <taxon>Bacillota</taxon>
        <taxon>Bacilli</taxon>
        <taxon>Lactobacillales</taxon>
        <taxon>Lactobacillaceae</taxon>
        <taxon>Weissella</taxon>
    </lineage>
</organism>
<keyword evidence="1" id="KW-1133">Transmembrane helix</keyword>
<feature type="transmembrane region" description="Helical" evidence="1">
    <location>
        <begin position="51"/>
        <end position="71"/>
    </location>
</feature>
<evidence type="ECO:0000313" key="3">
    <source>
        <dbReference type="Proteomes" id="UP000185473"/>
    </source>
</evidence>
<evidence type="ECO:0000313" key="2">
    <source>
        <dbReference type="EMBL" id="APS41088.1"/>
    </source>
</evidence>
<feature type="transmembrane region" description="Helical" evidence="1">
    <location>
        <begin position="83"/>
        <end position="110"/>
    </location>
</feature>
<feature type="transmembrane region" description="Helical" evidence="1">
    <location>
        <begin position="12"/>
        <end position="31"/>
    </location>
</feature>
<dbReference type="OrthoDB" id="2361109at2"/>
<accession>A0A1L6R9A6</accession>
<keyword evidence="3" id="KW-1185">Reference proteome</keyword>
<dbReference type="AlphaFoldDB" id="A0A1L6R9A6"/>
<dbReference type="KEGG" id="wjo:FOL01_0229"/>
<sequence>MLDKKWDKKLLITCATWQFIDGLITIILGFLNMTKMSDISKTVPISSFNGLVGTMFILAGLTNLLIAYYFLSQKEINKWIMPILVMEVIISYFCMDIIAVGTLVPAVIIISLKKKRQKLVNAQ</sequence>
<name>A0A1L6R9A6_9LACO</name>
<dbReference type="EMBL" id="CP014332">
    <property type="protein sequence ID" value="APS41088.1"/>
    <property type="molecule type" value="Genomic_DNA"/>
</dbReference>